<dbReference type="PROSITE" id="PS51257">
    <property type="entry name" value="PROKAR_LIPOPROTEIN"/>
    <property type="match status" value="1"/>
</dbReference>
<proteinExistence type="predicted"/>
<sequence length="225" mass="25246">MRKRLLLVTLLIVFILSFAACKKKESSKGFNPPMKGITWGMTQRDALAVIGDAKYETVELDDGMHVAVILAEPITKFGSDAQIYLLFSKELCKITDHGGRLQAVVMRYPNITEEQLLTNMTDEMGDITRDSSPMKEVKNYIWDSKAVLKDLPKKDYKAIKDFMTNNESTKLLVDPDSGVAFSTPPEQQPINAIALKKITTADGDSLSVVYYGDWAYLLKVIKEEQ</sequence>
<protein>
    <submittedName>
        <fullName evidence="1">Uncharacterized protein</fullName>
    </submittedName>
</protein>
<accession>A0A1M7F752</accession>
<keyword evidence="2" id="KW-1185">Reference proteome</keyword>
<dbReference type="EMBL" id="FRCP01000005">
    <property type="protein sequence ID" value="SHL99507.1"/>
    <property type="molecule type" value="Genomic_DNA"/>
</dbReference>
<dbReference type="AlphaFoldDB" id="A0A1M7F752"/>
<dbReference type="STRING" id="1120996.SAMN02746066_00433"/>
<evidence type="ECO:0000313" key="1">
    <source>
        <dbReference type="EMBL" id="SHL99507.1"/>
    </source>
</evidence>
<evidence type="ECO:0000313" key="2">
    <source>
        <dbReference type="Proteomes" id="UP000184038"/>
    </source>
</evidence>
<dbReference type="RefSeq" id="WP_073282265.1">
    <property type="nucleotide sequence ID" value="NZ_FRCP01000005.1"/>
</dbReference>
<dbReference type="Proteomes" id="UP000184038">
    <property type="component" value="Unassembled WGS sequence"/>
</dbReference>
<organism evidence="1 2">
    <name type="scientific">Anaerosporobacter mobilis DSM 15930</name>
    <dbReference type="NCBI Taxonomy" id="1120996"/>
    <lineage>
        <taxon>Bacteria</taxon>
        <taxon>Bacillati</taxon>
        <taxon>Bacillota</taxon>
        <taxon>Clostridia</taxon>
        <taxon>Lachnospirales</taxon>
        <taxon>Lachnospiraceae</taxon>
        <taxon>Anaerosporobacter</taxon>
    </lineage>
</organism>
<reference evidence="1 2" key="1">
    <citation type="submission" date="2016-11" db="EMBL/GenBank/DDBJ databases">
        <authorList>
            <person name="Jaros S."/>
            <person name="Januszkiewicz K."/>
            <person name="Wedrychowicz H."/>
        </authorList>
    </citation>
    <scope>NUCLEOTIDE SEQUENCE [LARGE SCALE GENOMIC DNA]</scope>
    <source>
        <strain evidence="1 2">DSM 15930</strain>
    </source>
</reference>
<name>A0A1M7F752_9FIRM</name>
<gene>
    <name evidence="1" type="ORF">SAMN02746066_00433</name>
</gene>